<accession>A0A809ZUA8</accession>
<reference evidence="5" key="5">
    <citation type="submission" date="2020-05" db="EMBL/GenBank/DDBJ databases">
        <title>Complete genome sequence of Bradyrhizobium diazoefficiens XF8 isolated from soybean nodule.</title>
        <authorList>
            <person name="Noda R."/>
            <person name="Kakizaki K."/>
            <person name="Minamisawa K."/>
        </authorList>
    </citation>
    <scope>NUCLEOTIDE SEQUENCE</scope>
    <source>
        <strain evidence="5">XF8</strain>
    </source>
</reference>
<protein>
    <submittedName>
        <fullName evidence="3">Uncharacterized protein</fullName>
    </submittedName>
</protein>
<reference evidence="6" key="6">
    <citation type="submission" date="2020-05" db="EMBL/GenBank/DDBJ databases">
        <title>Complete genome sequence of Bradyrhizobium diazoefficiens XF9 isolated from soybean nodule.</title>
        <authorList>
            <person name="Noda R."/>
            <person name="Kakizaki K."/>
            <person name="Minamisawa K."/>
        </authorList>
    </citation>
    <scope>NUCLEOTIDE SEQUENCE</scope>
    <source>
        <strain evidence="6">XF9</strain>
    </source>
</reference>
<evidence type="ECO:0000313" key="3">
    <source>
        <dbReference type="EMBL" id="BCE54583.1"/>
    </source>
</evidence>
<name>A0A809ZUA8_9BRAD</name>
<dbReference type="AlphaFoldDB" id="A0A809ZUA8"/>
<evidence type="ECO:0000313" key="5">
    <source>
        <dbReference type="EMBL" id="BCE72033.1"/>
    </source>
</evidence>
<proteinExistence type="predicted"/>
<sequence>MAIAELVGTVDPKSSLQMALKPITWHRVILGSDIYDEVASNTQTLRTVPHHLEANVIGMCSGMVDRFRWTTGR</sequence>
<reference evidence="2" key="2">
    <citation type="submission" date="2020-05" db="EMBL/GenBank/DDBJ databases">
        <title>Complete genome sequence of Bradyrhizobium diazoefficiens XF3 isolated from soybean nodule.</title>
        <authorList>
            <person name="Noda R."/>
            <person name="Kakizaki K."/>
            <person name="Minamisawa K."/>
        </authorList>
    </citation>
    <scope>NUCLEOTIDE SEQUENCE</scope>
    <source>
        <strain evidence="2">XF3</strain>
    </source>
</reference>
<dbReference type="EMBL" id="AP023093">
    <property type="protein sequence ID" value="BCE37163.1"/>
    <property type="molecule type" value="Genomic_DNA"/>
</dbReference>
<reference evidence="1" key="1">
    <citation type="submission" date="2020-05" db="EMBL/GenBank/DDBJ databases">
        <title>Complete genome sequence of Bradyrhizobium diazoefficiens XF2 isolated from soybean nodule.</title>
        <authorList>
            <person name="Noda R."/>
            <person name="Kakizaki K."/>
            <person name="Minamisawa K."/>
        </authorList>
    </citation>
    <scope>NUCLEOTIDE SEQUENCE</scope>
    <source>
        <strain evidence="1">XF2</strain>
    </source>
</reference>
<evidence type="ECO:0000313" key="2">
    <source>
        <dbReference type="EMBL" id="BCE37163.1"/>
    </source>
</evidence>
<dbReference type="EMBL" id="AP023098">
    <property type="protein sequence ID" value="BCE80759.1"/>
    <property type="molecule type" value="Genomic_DNA"/>
</dbReference>
<gene>
    <name evidence="1" type="ORF">XF2B_21940</name>
    <name evidence="2" type="ORF">XF3B_21940</name>
    <name evidence="3" type="ORF">XF5B_20950</name>
    <name evidence="4" type="ORF">XF6B_21150</name>
    <name evidence="5" type="ORF">XF8B_21440</name>
    <name evidence="6" type="ORF">XF9B_21800</name>
</gene>
<reference evidence="3" key="3">
    <citation type="submission" date="2020-05" db="EMBL/GenBank/DDBJ databases">
        <title>Complete genome sequence of Bradyrhizobium diazoefficiens XF5 isolated from soybean nodule.</title>
        <authorList>
            <person name="Noda R."/>
            <person name="Kakizaki K."/>
            <person name="Minamisawa K."/>
        </authorList>
    </citation>
    <scope>NUCLEOTIDE SEQUENCE</scope>
    <source>
        <strain evidence="3">XF5</strain>
    </source>
</reference>
<dbReference type="EMBL" id="AP023097">
    <property type="protein sequence ID" value="BCE72033.1"/>
    <property type="molecule type" value="Genomic_DNA"/>
</dbReference>
<organism evidence="3">
    <name type="scientific">Bradyrhizobium diazoefficiens</name>
    <dbReference type="NCBI Taxonomy" id="1355477"/>
    <lineage>
        <taxon>Bacteria</taxon>
        <taxon>Pseudomonadati</taxon>
        <taxon>Pseudomonadota</taxon>
        <taxon>Alphaproteobacteria</taxon>
        <taxon>Hyphomicrobiales</taxon>
        <taxon>Nitrobacteraceae</taxon>
        <taxon>Bradyrhizobium</taxon>
    </lineage>
</organism>
<evidence type="ECO:0000313" key="4">
    <source>
        <dbReference type="EMBL" id="BCE63316.1"/>
    </source>
</evidence>
<dbReference type="EMBL" id="AP023092">
    <property type="protein sequence ID" value="BCE28425.1"/>
    <property type="molecule type" value="Genomic_DNA"/>
</dbReference>
<evidence type="ECO:0000313" key="6">
    <source>
        <dbReference type="EMBL" id="BCE80759.1"/>
    </source>
</evidence>
<dbReference type="EMBL" id="AP023096">
    <property type="protein sequence ID" value="BCE63316.1"/>
    <property type="molecule type" value="Genomic_DNA"/>
</dbReference>
<dbReference type="EMBL" id="AP023095">
    <property type="protein sequence ID" value="BCE54583.1"/>
    <property type="molecule type" value="Genomic_DNA"/>
</dbReference>
<reference evidence="4" key="4">
    <citation type="submission" date="2020-05" db="EMBL/GenBank/DDBJ databases">
        <title>Complete genome sequence of Bradyrhizobium diazoefficiens XF6 isolated from soybean nodule.</title>
        <authorList>
            <person name="Noda R."/>
            <person name="Kakizaki K."/>
            <person name="Minamisawa K."/>
        </authorList>
    </citation>
    <scope>NUCLEOTIDE SEQUENCE</scope>
    <source>
        <strain evidence="4">XF6</strain>
    </source>
</reference>
<evidence type="ECO:0000313" key="1">
    <source>
        <dbReference type="EMBL" id="BCE28425.1"/>
    </source>
</evidence>